<dbReference type="Proteomes" id="UP000198286">
    <property type="component" value="Chromosome"/>
</dbReference>
<organism evidence="1 2">
    <name type="scientific">Mycobacterium intracellulare subsp. chimaera</name>
    <dbReference type="NCBI Taxonomy" id="222805"/>
    <lineage>
        <taxon>Bacteria</taxon>
        <taxon>Bacillati</taxon>
        <taxon>Actinomycetota</taxon>
        <taxon>Actinomycetes</taxon>
        <taxon>Mycobacteriales</taxon>
        <taxon>Mycobacteriaceae</taxon>
        <taxon>Mycobacterium</taxon>
        <taxon>Mycobacterium avium complex (MAC)</taxon>
    </lineage>
</organism>
<evidence type="ECO:0000313" key="2">
    <source>
        <dbReference type="Proteomes" id="UP000198286"/>
    </source>
</evidence>
<dbReference type="Pfam" id="PF05305">
    <property type="entry name" value="DUF732"/>
    <property type="match status" value="1"/>
</dbReference>
<proteinExistence type="predicted"/>
<name>A0A220XZB6_MYCIT</name>
<dbReference type="InterPro" id="IPR007969">
    <property type="entry name" value="DUF732"/>
</dbReference>
<protein>
    <submittedName>
        <fullName evidence="1">Uncharacterized protein</fullName>
    </submittedName>
</protein>
<sequence length="123" mass="12753">MDPRVSAGIGHGKALSQAALIAASLTGLVWLAPTAHADPDPISVGAYLHTLNVLHVPYDNPGRIVDIGNNVCQQARGGTDFDTIYPTVASNGYASAQAGQIMGAAVGTFCPDMEAAFDRWTNS</sequence>
<reference evidence="1 2" key="1">
    <citation type="journal article" date="2017" name="Lancet Infect. Dis.">
        <title>Global outbreak of severe Mycobacterium chimaera disease after cardiac surgery: a molecular epidemiological study.</title>
        <authorList>
            <person name="van Ingen J."/>
            <person name="Kohl T."/>
            <person name="Kranzer K."/>
            <person name="Hasse B."/>
            <person name="Keller P."/>
            <person name="Szafranska A."/>
            <person name="Hillemann D."/>
            <person name="Chand M."/>
            <person name="Schreiber P."/>
            <person name="Sommerstein R."/>
            <person name="Berger C."/>
            <person name="Genoni M."/>
            <person name="Ruegg C."/>
            <person name="Troillet N."/>
            <person name="Widmer A.F."/>
            <person name="Becker S.L."/>
            <person name="Herrmann M."/>
            <person name="Eckmanns T."/>
            <person name="Haller S."/>
            <person name="Hoeller C."/>
            <person name="Debast S.B."/>
            <person name="Wolfhagen M.J."/>
            <person name="Hopman J."/>
            <person name="Kluytmans J."/>
            <person name="Langelaar M."/>
            <person name="Notermans D.W."/>
            <person name="ten Oever J."/>
            <person name="van den Barselaar P."/>
            <person name="Vonk A.B.A."/>
            <person name="Vos M.C."/>
            <person name="Ahmed N."/>
            <person name="Brown T."/>
            <person name="Crook D."/>
            <person name="Lamagni T."/>
            <person name="Phin N."/>
            <person name="Smith E.G."/>
            <person name="Zambon M."/>
            <person name="Serr A."/>
            <person name="Goetting T."/>
            <person name="Ebner W."/>
            <person name="Thuermer A."/>
            <person name="Utpatel C."/>
            <person name="Sproer C."/>
            <person name="Bunk B."/>
            <person name="Nubel U."/>
            <person name="Bloemberg G."/>
            <person name="Bottger E."/>
            <person name="Niemann S."/>
            <person name="Wagner D."/>
            <person name="Sax H."/>
        </authorList>
    </citation>
    <scope>NUCLEOTIDE SEQUENCE [LARGE SCALE GENOMIC DNA]</scope>
    <source>
        <strain evidence="1 2">ZUERICH-2</strain>
    </source>
</reference>
<dbReference type="RefSeq" id="WP_225336796.1">
    <property type="nucleotide sequence ID" value="NZ_CP015267.1"/>
</dbReference>
<gene>
    <name evidence="1" type="ORF">MYCOZU2_04400</name>
</gene>
<evidence type="ECO:0000313" key="1">
    <source>
        <dbReference type="EMBL" id="ASL16767.1"/>
    </source>
</evidence>
<accession>A0A220XZB6</accession>
<dbReference type="EMBL" id="CP015267">
    <property type="protein sequence ID" value="ASL16767.1"/>
    <property type="molecule type" value="Genomic_DNA"/>
</dbReference>
<dbReference type="AlphaFoldDB" id="A0A220XZB6"/>